<dbReference type="EMBL" id="JAPVES010000030">
    <property type="protein sequence ID" value="MCZ3372069.1"/>
    <property type="molecule type" value="Genomic_DNA"/>
</dbReference>
<evidence type="ECO:0000259" key="1">
    <source>
        <dbReference type="Pfam" id="PF13473"/>
    </source>
</evidence>
<evidence type="ECO:0000313" key="2">
    <source>
        <dbReference type="EMBL" id="MCZ3364319.1"/>
    </source>
</evidence>
<dbReference type="PANTHER" id="PTHR36507">
    <property type="entry name" value="BLL1555 PROTEIN"/>
    <property type="match status" value="1"/>
</dbReference>
<proteinExistence type="predicted"/>
<dbReference type="PROSITE" id="PS51257">
    <property type="entry name" value="PROKAR_LIPOPROTEIN"/>
    <property type="match status" value="1"/>
</dbReference>
<name>A0A9E5A2N7_9EURY</name>
<dbReference type="Proteomes" id="UP001068021">
    <property type="component" value="Unassembled WGS sequence"/>
</dbReference>
<comment type="caution">
    <text evidence="3">The sequence shown here is derived from an EMBL/GenBank/DDBJ whole genome shotgun (WGS) entry which is preliminary data.</text>
</comment>
<accession>A0A9E5A2N7</accession>
<dbReference type="Proteomes" id="UP001074446">
    <property type="component" value="Unassembled WGS sequence"/>
</dbReference>
<evidence type="ECO:0000313" key="4">
    <source>
        <dbReference type="Proteomes" id="UP001068021"/>
    </source>
</evidence>
<evidence type="ECO:0000313" key="3">
    <source>
        <dbReference type="EMBL" id="MCZ3372069.1"/>
    </source>
</evidence>
<gene>
    <name evidence="3" type="ORF">O3H35_05445</name>
    <name evidence="2" type="ORF">O3H54_00350</name>
</gene>
<dbReference type="EMBL" id="JAPVER010000018">
    <property type="protein sequence ID" value="MCZ3364319.1"/>
    <property type="molecule type" value="Genomic_DNA"/>
</dbReference>
<dbReference type="InterPro" id="IPR052721">
    <property type="entry name" value="ET_Amicyanin"/>
</dbReference>
<dbReference type="InterPro" id="IPR028096">
    <property type="entry name" value="EfeO_Cupredoxin"/>
</dbReference>
<dbReference type="RefSeq" id="WP_052375935.1">
    <property type="nucleotide sequence ID" value="NZ_JAPVER010000018.1"/>
</dbReference>
<reference evidence="3" key="1">
    <citation type="submission" date="2022-12" db="EMBL/GenBank/DDBJ databases">
        <title>Reclassification of two methanogenic archaea species isolated from the Kolyma lowland permafrost.</title>
        <authorList>
            <person name="Trubitsyn V.E."/>
            <person name="Rivkina E.M."/>
            <person name="Shcherbakova V.A."/>
        </authorList>
    </citation>
    <scope>NUCLEOTIDE SEQUENCE</scope>
    <source>
        <strain evidence="2">M2</strain>
        <strain evidence="3">MK4</strain>
    </source>
</reference>
<organism evidence="3">
    <name type="scientific">Methanobacterium veterum</name>
    <dbReference type="NCBI Taxonomy" id="408577"/>
    <lineage>
        <taxon>Archaea</taxon>
        <taxon>Methanobacteriati</taxon>
        <taxon>Methanobacteriota</taxon>
        <taxon>Methanomada group</taxon>
        <taxon>Methanobacteria</taxon>
        <taxon>Methanobacteriales</taxon>
        <taxon>Methanobacteriaceae</taxon>
        <taxon>Methanobacterium</taxon>
    </lineage>
</organism>
<protein>
    <submittedName>
        <fullName evidence="3">Cupredoxin domain-containing protein</fullName>
    </submittedName>
</protein>
<feature type="domain" description="EfeO-type cupredoxin-like" evidence="1">
    <location>
        <begin position="10"/>
        <end position="108"/>
    </location>
</feature>
<dbReference type="Gene3D" id="2.60.40.420">
    <property type="entry name" value="Cupredoxins - blue copper proteins"/>
    <property type="match status" value="1"/>
</dbReference>
<dbReference type="AlphaFoldDB" id="A0A9E5A2N7"/>
<dbReference type="PANTHER" id="PTHR36507:SF1">
    <property type="entry name" value="BLL1555 PROTEIN"/>
    <property type="match status" value="1"/>
</dbReference>
<dbReference type="SUPFAM" id="SSF49503">
    <property type="entry name" value="Cupredoxins"/>
    <property type="match status" value="1"/>
</dbReference>
<keyword evidence="4" id="KW-1185">Reference proteome</keyword>
<sequence>MNLNFIRIGIILLVIGVISISGCTQEKQTNTIIIQNFTFKPNPMHVKAGDVVRWTSHDNAPHKIVSDTGNFESPDLNNGDTFTYTFDKKGEFNYHDELDSSIKGKVIVG</sequence>
<dbReference type="Pfam" id="PF13473">
    <property type="entry name" value="Cupredoxin_1"/>
    <property type="match status" value="1"/>
</dbReference>
<dbReference type="InterPro" id="IPR008972">
    <property type="entry name" value="Cupredoxin"/>
</dbReference>